<evidence type="ECO:0000313" key="3">
    <source>
        <dbReference type="Proteomes" id="UP000492821"/>
    </source>
</evidence>
<dbReference type="InterPro" id="IPR004148">
    <property type="entry name" value="BAR_dom"/>
</dbReference>
<feature type="region of interest" description="Disordered" evidence="1">
    <location>
        <begin position="1"/>
        <end position="92"/>
    </location>
</feature>
<reference evidence="3" key="1">
    <citation type="journal article" date="2013" name="Genetics">
        <title>The draft genome and transcriptome of Panagrellus redivivus are shaped by the harsh demands of a free-living lifestyle.</title>
        <authorList>
            <person name="Srinivasan J."/>
            <person name="Dillman A.R."/>
            <person name="Macchietto M.G."/>
            <person name="Heikkinen L."/>
            <person name="Lakso M."/>
            <person name="Fracchia K.M."/>
            <person name="Antoshechkin I."/>
            <person name="Mortazavi A."/>
            <person name="Wong G."/>
            <person name="Sternberg P.W."/>
        </authorList>
    </citation>
    <scope>NUCLEOTIDE SEQUENCE [LARGE SCALE GENOMIC DNA]</scope>
    <source>
        <strain evidence="3">MT8872</strain>
    </source>
</reference>
<evidence type="ECO:0000313" key="4">
    <source>
        <dbReference type="WBParaSite" id="Pan_g4838.t1"/>
    </source>
</evidence>
<proteinExistence type="predicted"/>
<dbReference type="SUPFAM" id="SSF103657">
    <property type="entry name" value="BAR/IMD domain-like"/>
    <property type="match status" value="1"/>
</dbReference>
<organism evidence="3 4">
    <name type="scientific">Panagrellus redivivus</name>
    <name type="common">Microworm</name>
    <dbReference type="NCBI Taxonomy" id="6233"/>
    <lineage>
        <taxon>Eukaryota</taxon>
        <taxon>Metazoa</taxon>
        <taxon>Ecdysozoa</taxon>
        <taxon>Nematoda</taxon>
        <taxon>Chromadorea</taxon>
        <taxon>Rhabditida</taxon>
        <taxon>Tylenchina</taxon>
        <taxon>Panagrolaimomorpha</taxon>
        <taxon>Panagrolaimoidea</taxon>
        <taxon>Panagrolaimidae</taxon>
        <taxon>Panagrellus</taxon>
    </lineage>
</organism>
<keyword evidence="3" id="KW-1185">Reference proteome</keyword>
<sequence>MDEKSCDVELEDGNNKSRSRRKPSRSKMSAPKTAEDGPGSAEASSKSSRKKDKMSSNRSENSSSVNSSSSRHEEKGPGGAGGTMAPPPPRGQIKRFFLKFTQKMGGIEKTEYSKQFLDTIHDVENYKMVIDDLVISLMSIAQRNARWASHPMERMEFEYDDNENPYERMSPVFGTWSSLLKEPITDLNYKQIDKMGVYHRDFHRRARRALRDMRQFLCIDFPELQEARRVLNQKRQDMDYAKYELRNAKSPEVIEMKNQVYEHSQKLFEEELQKVLRMLDAFPKQKESHLRNVQAFHTVYRYYHAQVDHATKMKL</sequence>
<protein>
    <submittedName>
        <fullName evidence="4">BAR domain-containing protein</fullName>
    </submittedName>
</protein>
<dbReference type="AlphaFoldDB" id="A0A7E4VY69"/>
<evidence type="ECO:0000256" key="1">
    <source>
        <dbReference type="SAM" id="MobiDB-lite"/>
    </source>
</evidence>
<dbReference type="SMART" id="SM00721">
    <property type="entry name" value="BAR"/>
    <property type="match status" value="1"/>
</dbReference>
<feature type="compositionally biased region" description="Low complexity" evidence="1">
    <location>
        <begin position="56"/>
        <end position="69"/>
    </location>
</feature>
<dbReference type="Pfam" id="PF03114">
    <property type="entry name" value="BAR"/>
    <property type="match status" value="1"/>
</dbReference>
<dbReference type="GO" id="GO:0005737">
    <property type="term" value="C:cytoplasm"/>
    <property type="evidence" value="ECO:0007669"/>
    <property type="project" value="InterPro"/>
</dbReference>
<dbReference type="Gene3D" id="1.20.1270.60">
    <property type="entry name" value="Arfaptin homology (AH) domain/BAR domain"/>
    <property type="match status" value="2"/>
</dbReference>
<reference evidence="4" key="2">
    <citation type="submission" date="2020-10" db="UniProtKB">
        <authorList>
            <consortium name="WormBaseParasite"/>
        </authorList>
    </citation>
    <scope>IDENTIFICATION</scope>
</reference>
<dbReference type="Proteomes" id="UP000492821">
    <property type="component" value="Unassembled WGS sequence"/>
</dbReference>
<accession>A0A7E4VY69</accession>
<name>A0A7E4VY69_PANRE</name>
<evidence type="ECO:0000259" key="2">
    <source>
        <dbReference type="SMART" id="SM00721"/>
    </source>
</evidence>
<dbReference type="WBParaSite" id="Pan_g4838.t1">
    <property type="protein sequence ID" value="Pan_g4838.t1"/>
    <property type="gene ID" value="Pan_g4838"/>
</dbReference>
<feature type="domain" description="BAR" evidence="2">
    <location>
        <begin position="88"/>
        <end position="305"/>
    </location>
</feature>
<dbReference type="InterPro" id="IPR027267">
    <property type="entry name" value="AH/BAR_dom_sf"/>
</dbReference>